<feature type="compositionally biased region" description="Basic and acidic residues" evidence="1">
    <location>
        <begin position="84"/>
        <end position="99"/>
    </location>
</feature>
<sequence>MNAKKAERRLPAKPVATSGANIARYYPGKAPQLADDLSASESDVEATAYSDTETSSYKQTKPQFDNTPKLVIGTLTASIATQNRDSDKKLIQKRLEARRLKANSSSGESSSEEQSSSLSQESSSEDEGTSSRLNREQLRQKILSKQKQEQQTFESSEESSEAGSESSEYESDDIISTIQKPVFVAKSQRKSKIIQFNSQSNTEILKEEDYELELEKRREETLRLAALHVVQETETPAVEENMDMVDDTDGIDEEKEYEEWKIRELGRIKRDEDLRIAREENDEEVDRRRLMTDKQVLKEDRGYFEKQNQLKLDKKKLQQSTQNHHMGAFFNDILSEKNVVQKYAAEATVSTVEADLPEVLKAVRAKGYGKSSQTKWKGLKNEDTSYTDSRNDERIQEFNTVISLTSNAKLSMTNKVVTVKDVAGTLFRNIRDPRMVYDAELSGFNGH</sequence>
<dbReference type="Proteomes" id="UP000245383">
    <property type="component" value="Unassembled WGS sequence"/>
</dbReference>
<dbReference type="EMBL" id="MBFR01000179">
    <property type="protein sequence ID" value="PVU91964.1"/>
    <property type="molecule type" value="Genomic_DNA"/>
</dbReference>
<feature type="domain" description="Micro-fibrillar-associated protein 1 C-terminal" evidence="2">
    <location>
        <begin position="172"/>
        <end position="384"/>
    </location>
</feature>
<dbReference type="InterPro" id="IPR009730">
    <property type="entry name" value="MFAP1_C"/>
</dbReference>
<evidence type="ECO:0000259" key="2">
    <source>
        <dbReference type="Pfam" id="PF06991"/>
    </source>
</evidence>
<name>A0A2T9YI54_9FUNG</name>
<feature type="region of interest" description="Disordered" evidence="1">
    <location>
        <begin position="33"/>
        <end position="66"/>
    </location>
</feature>
<protein>
    <recommendedName>
        <fullName evidence="2">Micro-fibrillar-associated protein 1 C-terminal domain-containing protein</fullName>
    </recommendedName>
</protein>
<keyword evidence="4" id="KW-1185">Reference proteome</keyword>
<dbReference type="Pfam" id="PF06991">
    <property type="entry name" value="MFAP1"/>
    <property type="match status" value="1"/>
</dbReference>
<proteinExistence type="predicted"/>
<evidence type="ECO:0000313" key="4">
    <source>
        <dbReference type="Proteomes" id="UP000245383"/>
    </source>
</evidence>
<accession>A0A2T9YI54</accession>
<feature type="compositionally biased region" description="Polar residues" evidence="1">
    <location>
        <begin position="143"/>
        <end position="153"/>
    </location>
</feature>
<dbReference type="STRING" id="133385.A0A2T9YI54"/>
<dbReference type="OrthoDB" id="1111734at2759"/>
<evidence type="ECO:0000256" key="1">
    <source>
        <dbReference type="SAM" id="MobiDB-lite"/>
    </source>
</evidence>
<reference evidence="3 4" key="1">
    <citation type="journal article" date="2018" name="MBio">
        <title>Comparative Genomics Reveals the Core Gene Toolbox for the Fungus-Insect Symbiosis.</title>
        <authorList>
            <person name="Wang Y."/>
            <person name="Stata M."/>
            <person name="Wang W."/>
            <person name="Stajich J.E."/>
            <person name="White M.M."/>
            <person name="Moncalvo J.M."/>
        </authorList>
    </citation>
    <scope>NUCLEOTIDE SEQUENCE [LARGE SCALE GENOMIC DNA]</scope>
    <source>
        <strain evidence="3 4">SWE-8-4</strain>
    </source>
</reference>
<gene>
    <name evidence="3" type="ORF">BB561_004109</name>
</gene>
<dbReference type="PANTHER" id="PTHR15327">
    <property type="entry name" value="MICROFIBRIL-ASSOCIATED PROTEIN"/>
    <property type="match status" value="1"/>
</dbReference>
<comment type="caution">
    <text evidence="3">The sequence shown here is derived from an EMBL/GenBank/DDBJ whole genome shotgun (WGS) entry which is preliminary data.</text>
</comment>
<feature type="compositionally biased region" description="Low complexity" evidence="1">
    <location>
        <begin position="104"/>
        <end position="122"/>
    </location>
</feature>
<evidence type="ECO:0000313" key="3">
    <source>
        <dbReference type="EMBL" id="PVU91964.1"/>
    </source>
</evidence>
<feature type="region of interest" description="Disordered" evidence="1">
    <location>
        <begin position="81"/>
        <end position="175"/>
    </location>
</feature>
<dbReference type="InterPro" id="IPR033194">
    <property type="entry name" value="MFAP1"/>
</dbReference>
<organism evidence="3 4">
    <name type="scientific">Smittium simulii</name>
    <dbReference type="NCBI Taxonomy" id="133385"/>
    <lineage>
        <taxon>Eukaryota</taxon>
        <taxon>Fungi</taxon>
        <taxon>Fungi incertae sedis</taxon>
        <taxon>Zoopagomycota</taxon>
        <taxon>Kickxellomycotina</taxon>
        <taxon>Harpellomycetes</taxon>
        <taxon>Harpellales</taxon>
        <taxon>Legeriomycetaceae</taxon>
        <taxon>Smittium</taxon>
    </lineage>
</organism>
<feature type="compositionally biased region" description="Polar residues" evidence="1">
    <location>
        <begin position="49"/>
        <end position="66"/>
    </location>
</feature>
<dbReference type="AlphaFoldDB" id="A0A2T9YI54"/>